<proteinExistence type="predicted"/>
<dbReference type="EMBL" id="JH226132">
    <property type="protein sequence ID" value="EHY55491.1"/>
    <property type="molecule type" value="Genomic_DNA"/>
</dbReference>
<reference evidence="1" key="1">
    <citation type="submission" date="2011-07" db="EMBL/GenBank/DDBJ databases">
        <title>The Genome Sequence of Exophiala (Wangiella) dermatitidis NIH/UT8656.</title>
        <authorList>
            <consortium name="The Broad Institute Genome Sequencing Platform"/>
            <person name="Cuomo C."/>
            <person name="Wang Z."/>
            <person name="Hunicke-Smith S."/>
            <person name="Szanislo P.J."/>
            <person name="Earl A."/>
            <person name="Young S.K."/>
            <person name="Zeng Q."/>
            <person name="Gargeya S."/>
            <person name="Fitzgerald M."/>
            <person name="Haas B."/>
            <person name="Abouelleil A."/>
            <person name="Alvarado L."/>
            <person name="Arachchi H.M."/>
            <person name="Berlin A."/>
            <person name="Brown A."/>
            <person name="Chapman S.B."/>
            <person name="Chen Z."/>
            <person name="Dunbar C."/>
            <person name="Freedman E."/>
            <person name="Gearin G."/>
            <person name="Gellesch M."/>
            <person name="Goldberg J."/>
            <person name="Griggs A."/>
            <person name="Gujja S."/>
            <person name="Heiman D."/>
            <person name="Howarth C."/>
            <person name="Larson L."/>
            <person name="Lui A."/>
            <person name="MacDonald P.J.P."/>
            <person name="Montmayeur A."/>
            <person name="Murphy C."/>
            <person name="Neiman D."/>
            <person name="Pearson M."/>
            <person name="Priest M."/>
            <person name="Roberts A."/>
            <person name="Saif S."/>
            <person name="Shea T."/>
            <person name="Shenoy N."/>
            <person name="Sisk P."/>
            <person name="Stolte C."/>
            <person name="Sykes S."/>
            <person name="Wortman J."/>
            <person name="Nusbaum C."/>
            <person name="Birren B."/>
        </authorList>
    </citation>
    <scope>NUCLEOTIDE SEQUENCE</scope>
    <source>
        <strain evidence="1">NIH/UT8656</strain>
    </source>
</reference>
<evidence type="ECO:0000313" key="1">
    <source>
        <dbReference type="EMBL" id="EHY55491.1"/>
    </source>
</evidence>
<dbReference type="Proteomes" id="UP000007304">
    <property type="component" value="Unassembled WGS sequence"/>
</dbReference>
<dbReference type="AlphaFoldDB" id="H6BTR4"/>
<gene>
    <name evidence="1" type="ORF">HMPREF1120_03625</name>
</gene>
<dbReference type="VEuPathDB" id="FungiDB:HMPREF1120_03625"/>
<dbReference type="InParanoid" id="H6BTR4"/>
<accession>H6BTR4</accession>
<dbReference type="GeneID" id="20308264"/>
<sequence>MVGVGRNLGQICLTRRPLEPDILPLTAVLSQQLWAKAKQHIDIFAPGGYPSLPAMFLPLTWQQTVLYSKV</sequence>
<dbReference type="HOGENOM" id="CLU_2757788_0_0_1"/>
<name>H6BTR4_EXODN</name>
<organism evidence="1 2">
    <name type="scientific">Exophiala dermatitidis (strain ATCC 34100 / CBS 525.76 / NIH/UT8656)</name>
    <name type="common">Black yeast</name>
    <name type="synonym">Wangiella dermatitidis</name>
    <dbReference type="NCBI Taxonomy" id="858893"/>
    <lineage>
        <taxon>Eukaryota</taxon>
        <taxon>Fungi</taxon>
        <taxon>Dikarya</taxon>
        <taxon>Ascomycota</taxon>
        <taxon>Pezizomycotina</taxon>
        <taxon>Eurotiomycetes</taxon>
        <taxon>Chaetothyriomycetidae</taxon>
        <taxon>Chaetothyriales</taxon>
        <taxon>Herpotrichiellaceae</taxon>
        <taxon>Exophiala</taxon>
    </lineage>
</organism>
<evidence type="ECO:0000313" key="2">
    <source>
        <dbReference type="Proteomes" id="UP000007304"/>
    </source>
</evidence>
<protein>
    <submittedName>
        <fullName evidence="1">Uncharacterized protein</fullName>
    </submittedName>
</protein>
<dbReference type="RefSeq" id="XP_009155952.1">
    <property type="nucleotide sequence ID" value="XM_009157704.1"/>
</dbReference>
<keyword evidence="2" id="KW-1185">Reference proteome</keyword>